<dbReference type="Gene3D" id="3.40.50.720">
    <property type="entry name" value="NAD(P)-binding Rossmann-like Domain"/>
    <property type="match status" value="1"/>
</dbReference>
<evidence type="ECO:0000313" key="3">
    <source>
        <dbReference type="Proteomes" id="UP000635726"/>
    </source>
</evidence>
<dbReference type="CDD" id="cd05269">
    <property type="entry name" value="TMR_SDR_a"/>
    <property type="match status" value="1"/>
</dbReference>
<reference evidence="2" key="2">
    <citation type="submission" date="2020-09" db="EMBL/GenBank/DDBJ databases">
        <authorList>
            <person name="Sun Q."/>
            <person name="Ohkuma M."/>
        </authorList>
    </citation>
    <scope>NUCLEOTIDE SEQUENCE</scope>
    <source>
        <strain evidence="2">JCM 14371</strain>
    </source>
</reference>
<accession>A0A917P4Q0</accession>
<dbReference type="RefSeq" id="WP_188960346.1">
    <property type="nucleotide sequence ID" value="NZ_BMOE01000001.1"/>
</dbReference>
<organism evidence="2 3">
    <name type="scientific">Deinococcus aquiradiocola</name>
    <dbReference type="NCBI Taxonomy" id="393059"/>
    <lineage>
        <taxon>Bacteria</taxon>
        <taxon>Thermotogati</taxon>
        <taxon>Deinococcota</taxon>
        <taxon>Deinococci</taxon>
        <taxon>Deinococcales</taxon>
        <taxon>Deinococcaceae</taxon>
        <taxon>Deinococcus</taxon>
    </lineage>
</organism>
<gene>
    <name evidence="2" type="ORF">GCM10008939_01700</name>
</gene>
<dbReference type="InterPro" id="IPR036291">
    <property type="entry name" value="NAD(P)-bd_dom_sf"/>
</dbReference>
<proteinExistence type="predicted"/>
<dbReference type="PANTHER" id="PTHR47129:SF1">
    <property type="entry name" value="NMRA-LIKE DOMAIN-CONTAINING PROTEIN"/>
    <property type="match status" value="1"/>
</dbReference>
<evidence type="ECO:0000259" key="1">
    <source>
        <dbReference type="Pfam" id="PF05368"/>
    </source>
</evidence>
<reference evidence="2" key="1">
    <citation type="journal article" date="2014" name="Int. J. Syst. Evol. Microbiol.">
        <title>Complete genome sequence of Corynebacterium casei LMG S-19264T (=DSM 44701T), isolated from a smear-ripened cheese.</title>
        <authorList>
            <consortium name="US DOE Joint Genome Institute (JGI-PGF)"/>
            <person name="Walter F."/>
            <person name="Albersmeier A."/>
            <person name="Kalinowski J."/>
            <person name="Ruckert C."/>
        </authorList>
    </citation>
    <scope>NUCLEOTIDE SEQUENCE</scope>
    <source>
        <strain evidence="2">JCM 14371</strain>
    </source>
</reference>
<dbReference type="InterPro" id="IPR008030">
    <property type="entry name" value="NmrA-like"/>
</dbReference>
<sequence length="294" mass="30707">MTQSTSTTPTIGVTAATGQLGQLVVAALLRRGVPADHIVAIVRTPSKAADLAAQGVTVRQADYHQPQSLQTALQGVQNLLLISSNDFQDRPGQHRNVIEAAREAGVQRVAYTSILNADTSTMLLAADHQATEQALRASGVTYTLLRNGWYSENYTGSAAQTVQNGVLLGSAGEGALNPAAREDYADAAAVVLSAPGHDNATYELAGDTALTLPQIAAEYAARSGRSVEYRDLPEQAYADTLKSYGLPEALAAVFANSDSGIARGELGTDRRDLSTLIGRPTTPFGDTAATALQG</sequence>
<dbReference type="InterPro" id="IPR052718">
    <property type="entry name" value="NmrA-type_oxidoreductase"/>
</dbReference>
<dbReference type="AlphaFoldDB" id="A0A917P4Q0"/>
<feature type="domain" description="NmrA-like" evidence="1">
    <location>
        <begin position="8"/>
        <end position="251"/>
    </location>
</feature>
<protein>
    <submittedName>
        <fullName evidence="2">NAD(P)-dependent oxidoreductase</fullName>
    </submittedName>
</protein>
<dbReference type="Pfam" id="PF05368">
    <property type="entry name" value="NmrA"/>
    <property type="match status" value="1"/>
</dbReference>
<comment type="caution">
    <text evidence="2">The sequence shown here is derived from an EMBL/GenBank/DDBJ whole genome shotgun (WGS) entry which is preliminary data.</text>
</comment>
<dbReference type="EMBL" id="BMOE01000001">
    <property type="protein sequence ID" value="GGJ61613.1"/>
    <property type="molecule type" value="Genomic_DNA"/>
</dbReference>
<dbReference type="PANTHER" id="PTHR47129">
    <property type="entry name" value="QUINONE OXIDOREDUCTASE 2"/>
    <property type="match status" value="1"/>
</dbReference>
<name>A0A917P4Q0_9DEIO</name>
<keyword evidence="3" id="KW-1185">Reference proteome</keyword>
<dbReference type="Proteomes" id="UP000635726">
    <property type="component" value="Unassembled WGS sequence"/>
</dbReference>
<dbReference type="SUPFAM" id="SSF51735">
    <property type="entry name" value="NAD(P)-binding Rossmann-fold domains"/>
    <property type="match status" value="1"/>
</dbReference>
<dbReference type="Gene3D" id="3.90.25.10">
    <property type="entry name" value="UDP-galactose 4-epimerase, domain 1"/>
    <property type="match status" value="1"/>
</dbReference>
<evidence type="ECO:0000313" key="2">
    <source>
        <dbReference type="EMBL" id="GGJ61613.1"/>
    </source>
</evidence>